<reference evidence="1" key="1">
    <citation type="submission" date="2023-10" db="EMBL/GenBank/DDBJ databases">
        <title>Genome assemblies of two species of porcelain crab, Petrolisthes cinctipes and Petrolisthes manimaculis (Anomura: Porcellanidae).</title>
        <authorList>
            <person name="Angst P."/>
        </authorList>
    </citation>
    <scope>NUCLEOTIDE SEQUENCE</scope>
    <source>
        <strain evidence="1">PB745_01</strain>
        <tissue evidence="1">Gill</tissue>
    </source>
</reference>
<proteinExistence type="predicted"/>
<dbReference type="AlphaFoldDB" id="A0AAE1FFI6"/>
<evidence type="ECO:0000313" key="2">
    <source>
        <dbReference type="Proteomes" id="UP001286313"/>
    </source>
</evidence>
<name>A0AAE1FFI6_PETCI</name>
<keyword evidence="2" id="KW-1185">Reference proteome</keyword>
<protein>
    <submittedName>
        <fullName evidence="1">Uncharacterized protein</fullName>
    </submittedName>
</protein>
<sequence length="144" mass="16385">MNEKCSNDRTVVYSTYVPLRLLLPHPHDYHRYQLAMVKKVTATTIHYISPSLYLHHHHFITFTHSDMLAQTVVLVVLAGLAVAAPSNTYTAPHQPSYDQVTYTVDGYNGYVADVQYYGEAQYPHEYGPAVTFPPQSYGHEPSYH</sequence>
<gene>
    <name evidence="1" type="ORF">Pcinc_021656</name>
</gene>
<evidence type="ECO:0000313" key="1">
    <source>
        <dbReference type="EMBL" id="KAK3873327.1"/>
    </source>
</evidence>
<accession>A0AAE1FFI6</accession>
<dbReference type="EMBL" id="JAWQEG010002232">
    <property type="protein sequence ID" value="KAK3873327.1"/>
    <property type="molecule type" value="Genomic_DNA"/>
</dbReference>
<dbReference type="Proteomes" id="UP001286313">
    <property type="component" value="Unassembled WGS sequence"/>
</dbReference>
<comment type="caution">
    <text evidence="1">The sequence shown here is derived from an EMBL/GenBank/DDBJ whole genome shotgun (WGS) entry which is preliminary data.</text>
</comment>
<organism evidence="1 2">
    <name type="scientific">Petrolisthes cinctipes</name>
    <name type="common">Flat porcelain crab</name>
    <dbReference type="NCBI Taxonomy" id="88211"/>
    <lineage>
        <taxon>Eukaryota</taxon>
        <taxon>Metazoa</taxon>
        <taxon>Ecdysozoa</taxon>
        <taxon>Arthropoda</taxon>
        <taxon>Crustacea</taxon>
        <taxon>Multicrustacea</taxon>
        <taxon>Malacostraca</taxon>
        <taxon>Eumalacostraca</taxon>
        <taxon>Eucarida</taxon>
        <taxon>Decapoda</taxon>
        <taxon>Pleocyemata</taxon>
        <taxon>Anomura</taxon>
        <taxon>Galatheoidea</taxon>
        <taxon>Porcellanidae</taxon>
        <taxon>Petrolisthes</taxon>
    </lineage>
</organism>